<feature type="compositionally biased region" description="Basic and acidic residues" evidence="2">
    <location>
        <begin position="580"/>
        <end position="592"/>
    </location>
</feature>
<dbReference type="GO" id="GO:1905394">
    <property type="term" value="F:retromer complex binding"/>
    <property type="evidence" value="ECO:0007669"/>
    <property type="project" value="TreeGrafter"/>
</dbReference>
<feature type="region of interest" description="Disordered" evidence="2">
    <location>
        <begin position="140"/>
        <end position="161"/>
    </location>
</feature>
<dbReference type="PANTHER" id="PTHR21669:SF1">
    <property type="entry name" value="WASH COMPLEX SUBUNIT 2"/>
    <property type="match status" value="1"/>
</dbReference>
<dbReference type="GO" id="GO:0071203">
    <property type="term" value="C:WASH complex"/>
    <property type="evidence" value="ECO:0007669"/>
    <property type="project" value="TreeGrafter"/>
</dbReference>
<evidence type="ECO:0000313" key="4">
    <source>
        <dbReference type="Proteomes" id="UP000749559"/>
    </source>
</evidence>
<feature type="compositionally biased region" description="Polar residues" evidence="2">
    <location>
        <begin position="911"/>
        <end position="937"/>
    </location>
</feature>
<gene>
    <name evidence="3" type="ORF">OFUS_LOCUS99</name>
</gene>
<feature type="compositionally biased region" description="Basic and acidic residues" evidence="2">
    <location>
        <begin position="294"/>
        <end position="309"/>
    </location>
</feature>
<dbReference type="GO" id="GO:1901981">
    <property type="term" value="F:phosphatidylinositol phosphate binding"/>
    <property type="evidence" value="ECO:0007669"/>
    <property type="project" value="TreeGrafter"/>
</dbReference>
<dbReference type="Pfam" id="PF15255">
    <property type="entry name" value="CAP-ZIP_m"/>
    <property type="match status" value="1"/>
</dbReference>
<protein>
    <submittedName>
        <fullName evidence="3">Uncharacterized protein</fullName>
    </submittedName>
</protein>
<feature type="compositionally biased region" description="Basic and acidic residues" evidence="2">
    <location>
        <begin position="852"/>
        <end position="863"/>
    </location>
</feature>
<feature type="region of interest" description="Disordered" evidence="2">
    <location>
        <begin position="1449"/>
        <end position="1485"/>
    </location>
</feature>
<dbReference type="Proteomes" id="UP000749559">
    <property type="component" value="Unassembled WGS sequence"/>
</dbReference>
<feature type="region of interest" description="Disordered" evidence="2">
    <location>
        <begin position="235"/>
        <end position="1345"/>
    </location>
</feature>
<feature type="compositionally biased region" description="Basic residues" evidence="2">
    <location>
        <begin position="1452"/>
        <end position="1462"/>
    </location>
</feature>
<dbReference type="EMBL" id="CAIIXF020000001">
    <property type="protein sequence ID" value="CAH1772321.1"/>
    <property type="molecule type" value="Genomic_DNA"/>
</dbReference>
<feature type="compositionally biased region" description="Low complexity" evidence="2">
    <location>
        <begin position="680"/>
        <end position="689"/>
    </location>
</feature>
<feature type="compositionally biased region" description="Basic and acidic residues" evidence="2">
    <location>
        <begin position="1156"/>
        <end position="1172"/>
    </location>
</feature>
<feature type="compositionally biased region" description="Polar residues" evidence="2">
    <location>
        <begin position="1242"/>
        <end position="1259"/>
    </location>
</feature>
<dbReference type="GO" id="GO:0005829">
    <property type="term" value="C:cytosol"/>
    <property type="evidence" value="ECO:0007669"/>
    <property type="project" value="GOC"/>
</dbReference>
<feature type="compositionally biased region" description="Polar residues" evidence="2">
    <location>
        <begin position="1186"/>
        <end position="1213"/>
    </location>
</feature>
<keyword evidence="1" id="KW-0597">Phosphoprotein</keyword>
<dbReference type="PANTHER" id="PTHR21669">
    <property type="entry name" value="CAPZ-INTERACTING PROTEIN AND RELATED PROTEINS"/>
    <property type="match status" value="1"/>
</dbReference>
<dbReference type="OrthoDB" id="751084at2759"/>
<feature type="compositionally biased region" description="Acidic residues" evidence="2">
    <location>
        <begin position="562"/>
        <end position="573"/>
    </location>
</feature>
<sequence length="1485" mass="159933">GKMAPPPPPPGPPPALDGFSAPMGEENGGSMNGPIAPVEAPQAATTTADGGKAWERAWSVEEIRKGAGNWSLSGDAGLLLYLQEFSQRMIARTHEIEQQVDGLVNETKATGTKVHNVFNEFIMLANTQFVENRVYDEDVNQEDNEVNEKKDEKEKTREEKEAEIIPKISEAVGMGINVIENAFEKLDVNAGQSDSDEDDDNTYKTDPILEPKDLYLSRPLPYLIGSAQFAQDDNVGLVESLSEDESESDQGSISETEDEDSDIGETKPGITVSDSESEYTTETGSETDSDEDGDMFKPKEIKENKKEDLFGAGTSSDEISEDELDDEPPKKSTLQSELASKLKLPSKQPDSSEDEEEIVAPPKETKKEKKKRADSVKKEKSKQKGKKEVKQDDDLFGAPEDDDPFSSKGGLFSNTGAGLFDDDNDTGGGGLFDDIEPKVTKKTKKVQEEESSEEEDEVVQEKPKAKESQTKTKSGKKVPAGGISIFGAGDDDLFPSKAKAISDNEDDYKEKPPPMDAPSKAKASGGGIFDDDDDDDLFASVPAKKPEPKKKEPAKKKTVDLFADDDDEDDDGDLFATAEPVKKESTKPKDEVDTAQPPHAEKKEKKKPKKKLPAGAVSMFGNAPNPLAAAIKAQRKQDSDASDEDDWSDDEKPASRTSSIKSGSSLTKPNGTKPIGTKESPSPSASSNSLFENEPEDDLFAKPPPVKQASKPKATSGGSGLFDDDDEDLFSPSTTTSKPAKPQTKTAPVSKPKVSGDLFGGDADEDEDDLFATAAKPKDSGKKKPPGGVSLFGGADLFGSIKPKEDVKPDVKPEPKLEKKRSNTVSMFDDDEEDKGDLFATSKPKPAVTKETTPKTEVKEPQKQRTRTKSVFEDEDILFGRDEADPNVDLFGSTSPLASPTKPDSKPFPPTNTSLAPPSRTNSLKLGGATVSSSNTDLFAGVDDDDDDDLFGTGSKTKGSSLFRSSSVPQKPISKVTPRPSKIEKVEEKPTKSDDLFGGGVDDNDEDLFASKPKEPVEKKPKKPVGGVSMFGAFDPSALKKKVVDEEEEAEVKKEATPAVTPQKDPLFGSPPKDVTDPFGLSPPKATGSTKPSVRDGPTPFGGTGQQDKPAFKSVSPPKLGIGKLQAGLNINPSALLPGAAPPVQEPTPSVAGFDKPAEVKTLHSANKDRAKITQKRRPPTRRARLQNTDQLGANVAVTSPTNIAPPSSSSPTDALFGDTDTSSAKPPSSSSGLPPLESLSDTTQSNTSAIKTTVTNTKNKSEENDIFASTPPDKLGTDISDPFSREPPPDIDFTPNKTTIDDDIFSTPSNTKSDTPDIFAREPPPMDDDDMFNSEPVPEKKPKKKALVVEDDDLFADASVNVKKEKKKKAVKEEVNDDIFDSTPTMEKKKKTNPVTKDEDLFQDDTDIFADIPTIKPKEKKKKKKTVATDKPAIDDTVDDIFASAASSTKTKTKKTKKKTVKDKDIMNNDAPSIFDDPLNAMGQ</sequence>
<reference evidence="3" key="1">
    <citation type="submission" date="2022-03" db="EMBL/GenBank/DDBJ databases">
        <authorList>
            <person name="Martin C."/>
        </authorList>
    </citation>
    <scope>NUCLEOTIDE SEQUENCE</scope>
</reference>
<feature type="compositionally biased region" description="Basic and acidic residues" evidence="2">
    <location>
        <begin position="544"/>
        <end position="559"/>
    </location>
</feature>
<feature type="compositionally biased region" description="Acidic residues" evidence="2">
    <location>
        <begin position="449"/>
        <end position="458"/>
    </location>
</feature>
<dbReference type="GO" id="GO:0042147">
    <property type="term" value="P:retrograde transport, endosome to Golgi"/>
    <property type="evidence" value="ECO:0007669"/>
    <property type="project" value="TreeGrafter"/>
</dbReference>
<keyword evidence="4" id="KW-1185">Reference proteome</keyword>
<evidence type="ECO:0000256" key="1">
    <source>
        <dbReference type="ARBA" id="ARBA00022553"/>
    </source>
</evidence>
<evidence type="ECO:0000313" key="3">
    <source>
        <dbReference type="EMBL" id="CAH1772321.1"/>
    </source>
</evidence>
<dbReference type="GO" id="GO:0005769">
    <property type="term" value="C:early endosome"/>
    <property type="evidence" value="ECO:0007669"/>
    <property type="project" value="TreeGrafter"/>
</dbReference>
<feature type="compositionally biased region" description="Basic and acidic residues" evidence="2">
    <location>
        <begin position="981"/>
        <end position="995"/>
    </location>
</feature>
<dbReference type="InterPro" id="IPR029341">
    <property type="entry name" value="FAM21/CAPZIP"/>
</dbReference>
<feature type="non-terminal residue" evidence="3">
    <location>
        <position position="1485"/>
    </location>
</feature>
<feature type="compositionally biased region" description="Acidic residues" evidence="2">
    <location>
        <begin position="275"/>
        <end position="293"/>
    </location>
</feature>
<feature type="compositionally biased region" description="Basic and acidic residues" evidence="2">
    <location>
        <begin position="802"/>
        <end position="821"/>
    </location>
</feature>
<feature type="compositionally biased region" description="Low complexity" evidence="2">
    <location>
        <begin position="1223"/>
        <end position="1241"/>
    </location>
</feature>
<feature type="compositionally biased region" description="Polar residues" evidence="2">
    <location>
        <begin position="655"/>
        <end position="670"/>
    </location>
</feature>
<feature type="compositionally biased region" description="Pro residues" evidence="2">
    <location>
        <begin position="1"/>
        <end position="15"/>
    </location>
</feature>
<feature type="compositionally biased region" description="Acidic residues" evidence="2">
    <location>
        <begin position="640"/>
        <end position="649"/>
    </location>
</feature>
<evidence type="ECO:0000256" key="2">
    <source>
        <dbReference type="SAM" id="MobiDB-lite"/>
    </source>
</evidence>
<feature type="compositionally biased region" description="Basic and acidic residues" evidence="2">
    <location>
        <begin position="363"/>
        <end position="378"/>
    </location>
</feature>
<feature type="compositionally biased region" description="Polar residues" evidence="2">
    <location>
        <begin position="954"/>
        <end position="969"/>
    </location>
</feature>
<feature type="compositionally biased region" description="Polar residues" evidence="2">
    <location>
        <begin position="731"/>
        <end position="747"/>
    </location>
</feature>
<organism evidence="3 4">
    <name type="scientific">Owenia fusiformis</name>
    <name type="common">Polychaete worm</name>
    <dbReference type="NCBI Taxonomy" id="6347"/>
    <lineage>
        <taxon>Eukaryota</taxon>
        <taxon>Metazoa</taxon>
        <taxon>Spiralia</taxon>
        <taxon>Lophotrochozoa</taxon>
        <taxon>Annelida</taxon>
        <taxon>Polychaeta</taxon>
        <taxon>Sedentaria</taxon>
        <taxon>Canalipalpata</taxon>
        <taxon>Sabellida</taxon>
        <taxon>Oweniida</taxon>
        <taxon>Oweniidae</taxon>
        <taxon>Owenia</taxon>
    </lineage>
</organism>
<feature type="compositionally biased region" description="Basic residues" evidence="2">
    <location>
        <begin position="1173"/>
        <end position="1185"/>
    </location>
</feature>
<comment type="caution">
    <text evidence="3">The sequence shown here is derived from an EMBL/GenBank/DDBJ whole genome shotgun (WGS) entry which is preliminary data.</text>
</comment>
<accession>A0A8J1UWQ1</accession>
<proteinExistence type="predicted"/>
<feature type="region of interest" description="Disordered" evidence="2">
    <location>
        <begin position="1"/>
        <end position="42"/>
    </location>
</feature>
<feature type="compositionally biased region" description="Basic and acidic residues" evidence="2">
    <location>
        <begin position="459"/>
        <end position="470"/>
    </location>
</feature>
<dbReference type="GO" id="GO:0036010">
    <property type="term" value="P:protein localization to endosome"/>
    <property type="evidence" value="ECO:0007669"/>
    <property type="project" value="TreeGrafter"/>
</dbReference>
<feature type="compositionally biased region" description="Basic and acidic residues" evidence="2">
    <location>
        <begin position="146"/>
        <end position="161"/>
    </location>
</feature>
<name>A0A8J1UWQ1_OWEFU</name>